<dbReference type="EMBL" id="NHSJ01000120">
    <property type="protein sequence ID" value="PPQ27811.1"/>
    <property type="molecule type" value="Genomic_DNA"/>
</dbReference>
<name>A0A2S6MZM4_9HYPH</name>
<proteinExistence type="predicted"/>
<sequence length="62" mass="6625">MRGIEAVGAQSRLLFSRQISPQIRVRTVKIDSPSISAFGLAGADSFTQVSTSMVVQERKSAG</sequence>
<protein>
    <submittedName>
        <fullName evidence="1">Uncharacterized protein</fullName>
    </submittedName>
</protein>
<accession>A0A2S6MZM4</accession>
<comment type="caution">
    <text evidence="1">The sequence shown here is derived from an EMBL/GenBank/DDBJ whole genome shotgun (WGS) entry which is preliminary data.</text>
</comment>
<organism evidence="1 2">
    <name type="scientific">Rhodoblastus sphagnicola</name>
    <dbReference type="NCBI Taxonomy" id="333368"/>
    <lineage>
        <taxon>Bacteria</taxon>
        <taxon>Pseudomonadati</taxon>
        <taxon>Pseudomonadota</taxon>
        <taxon>Alphaproteobacteria</taxon>
        <taxon>Hyphomicrobiales</taxon>
        <taxon>Rhodoblastaceae</taxon>
        <taxon>Rhodoblastus</taxon>
    </lineage>
</organism>
<evidence type="ECO:0000313" key="2">
    <source>
        <dbReference type="Proteomes" id="UP000239089"/>
    </source>
</evidence>
<dbReference type="Proteomes" id="UP000239089">
    <property type="component" value="Unassembled WGS sequence"/>
</dbReference>
<dbReference type="AlphaFoldDB" id="A0A2S6MZM4"/>
<evidence type="ECO:0000313" key="1">
    <source>
        <dbReference type="EMBL" id="PPQ27811.1"/>
    </source>
</evidence>
<reference evidence="1 2" key="1">
    <citation type="journal article" date="2018" name="Arch. Microbiol.">
        <title>New insights into the metabolic potential of the phototrophic purple bacterium Rhodopila globiformis DSM 161(T) from its draft genome sequence and evidence for a vanadium-dependent nitrogenase.</title>
        <authorList>
            <person name="Imhoff J.F."/>
            <person name="Rahn T."/>
            <person name="Kunzel S."/>
            <person name="Neulinger S.C."/>
        </authorList>
    </citation>
    <scope>NUCLEOTIDE SEQUENCE [LARGE SCALE GENOMIC DNA]</scope>
    <source>
        <strain evidence="1 2">DSM 16996</strain>
    </source>
</reference>
<gene>
    <name evidence="1" type="ORF">CCR94_19290</name>
</gene>
<keyword evidence="2" id="KW-1185">Reference proteome</keyword>